<dbReference type="InterPro" id="IPR021891">
    <property type="entry name" value="Telomerase_RBD"/>
</dbReference>
<comment type="subcellular location">
    <subcellularLocation>
        <location evidence="13">Nucleus</location>
    </subcellularLocation>
    <subcellularLocation>
        <location evidence="13">Chromosome</location>
        <location evidence="13">Telomere</location>
    </subcellularLocation>
</comment>
<keyword evidence="8 13" id="KW-0460">Magnesium</keyword>
<proteinExistence type="inferred from homology"/>
<evidence type="ECO:0000256" key="10">
    <source>
        <dbReference type="ARBA" id="ARBA00022918"/>
    </source>
</evidence>
<dbReference type="GO" id="GO:0003720">
    <property type="term" value="F:telomerase activity"/>
    <property type="evidence" value="ECO:0007669"/>
    <property type="project" value="InterPro"/>
</dbReference>
<comment type="function">
    <text evidence="13">Telomerase is a ribonucleoprotein enzyme essential for the replication of chromosome termini in most eukaryotes. It elongates telomeres. It is a reverse transcriptase that adds simple sequence repeats to chromosome ends by copying a template sequence within the RNA component of the enzyme.</text>
</comment>
<gene>
    <name evidence="15" type="ORF">PM001_LOCUS31175</name>
</gene>
<keyword evidence="11 13" id="KW-0539">Nucleus</keyword>
<dbReference type="PRINTS" id="PR01365">
    <property type="entry name" value="TELOMERASERT"/>
</dbReference>
<dbReference type="Proteomes" id="UP001162060">
    <property type="component" value="Unassembled WGS sequence"/>
</dbReference>
<evidence type="ECO:0000256" key="5">
    <source>
        <dbReference type="ARBA" id="ARBA00022679"/>
    </source>
</evidence>
<dbReference type="Gene3D" id="3.30.70.2630">
    <property type="match status" value="1"/>
</dbReference>
<dbReference type="InterPro" id="IPR049139">
    <property type="entry name" value="TERT_C"/>
</dbReference>
<dbReference type="PROSITE" id="PS50878">
    <property type="entry name" value="RT_POL"/>
    <property type="match status" value="1"/>
</dbReference>
<evidence type="ECO:0000256" key="11">
    <source>
        <dbReference type="ARBA" id="ARBA00023242"/>
    </source>
</evidence>
<keyword evidence="9 13" id="KW-0779">Telomere</keyword>
<protein>
    <recommendedName>
        <fullName evidence="3 13">Telomerase reverse transcriptase</fullName>
        <ecNumber evidence="2 13">2.7.7.49</ecNumber>
    </recommendedName>
    <alternativeName>
        <fullName evidence="13">Telomerase catalytic subunit</fullName>
    </alternativeName>
</protein>
<name>A0AAV1VH74_9STRA</name>
<evidence type="ECO:0000256" key="7">
    <source>
        <dbReference type="ARBA" id="ARBA00022723"/>
    </source>
</evidence>
<comment type="similarity">
    <text evidence="1 13">Belongs to the reverse transcriptase family. Telomerase subfamily.</text>
</comment>
<dbReference type="InterPro" id="IPR003545">
    <property type="entry name" value="Telomerase_RT"/>
</dbReference>
<keyword evidence="10 13" id="KW-0695">RNA-directed DNA polymerase</keyword>
<evidence type="ECO:0000256" key="4">
    <source>
        <dbReference type="ARBA" id="ARBA00022454"/>
    </source>
</evidence>
<evidence type="ECO:0000256" key="3">
    <source>
        <dbReference type="ARBA" id="ARBA00016182"/>
    </source>
</evidence>
<dbReference type="GO" id="GO:0000781">
    <property type="term" value="C:chromosome, telomeric region"/>
    <property type="evidence" value="ECO:0007669"/>
    <property type="project" value="UniProtKB-SubCell"/>
</dbReference>
<evidence type="ECO:0000256" key="13">
    <source>
        <dbReference type="RuleBase" id="RU365061"/>
    </source>
</evidence>
<dbReference type="GO" id="GO:0042162">
    <property type="term" value="F:telomeric DNA binding"/>
    <property type="evidence" value="ECO:0007669"/>
    <property type="project" value="TreeGrafter"/>
</dbReference>
<dbReference type="EMBL" id="CAKLBY020000339">
    <property type="protein sequence ID" value="CAK7946025.1"/>
    <property type="molecule type" value="Genomic_DNA"/>
</dbReference>
<dbReference type="GO" id="GO:0000333">
    <property type="term" value="C:telomerase catalytic core complex"/>
    <property type="evidence" value="ECO:0007669"/>
    <property type="project" value="TreeGrafter"/>
</dbReference>
<sequence length="1145" mass="131343">MEALLAKAVTLRSFLESASKDGNLKQAVPLQQNLSRVTNPDVSFALDHTFLIQSLPAGVNPFPRSPWNCNLCMSHTELVHHVVEQLVVRKRLINWEDANVLTLGYREETPMASGHRVTQSNGIVCYYPNTLVAALKQPLWGSLHELMGDDLMMHLLLNYTILVQLKEGPTSYMQLAGKSLRQQKGHYGDDSAKRTVSIHRIMYARSFQKDRVFAGSHVLVKALKTGNPISRTVASRLLRSIFPDVAGRKRLPKRLVHLIPTIQAMVSRFNACQIQALAKTLTPLNAGFRKFMADNPSIKRKLAEKAAEAKVCDQPILFPIVQKSLDDGYLSQSEVVTPSSDRKRKQREQALSMLSHASVVEPERGNGTYCCGKKKPKNVDTSSVKMLRVHEQTDLTKLQRHKADIDQLLTFTTPKQKIYRLVRKFVARVIPKELWGSCDTQKNWKCVKMLLHKLIFSRKFDIFSLSKCTDRFQVHNVEWTKVQTSATFCPPNERVKRKKLFEDLLYWMTSVLVFPVLRNLFYITETEGSANEIAYYQRPVWNTISALALDDLEGGILQSLSTQTSLSNHSQRVLGTSRLRLLPKTTGVRPLMNLSTAVDRTKCSVNRSLETVHRVLAFEAERQPKRLIGASVQNIDDIYKRVKPLFGQISSCPRCRERQRTSRDVPMAYCVTVDIERCFETIRPHKLYQILKKAMREDEYLIRKHWVGRQVAPIPSNIDLERLLPHESFHFKLERPAYPSGEFLSFNEVVAQSAKKNAMYADGVVYDCLTKTQALRLLKDHMLANVVEIDGRDYVQRWGIPQGSVLSTILCNMYYAHFERRVLRRRLPKVHDPTFDPVSCCQHEELFRYTDDFMFITTDLKRAQKFFSVMHEGNIEYGCYVNPAKSQANFETAAGTNQQMKSASSASECGISWCGMLINPNRLQVYVNYEKLSSSLLHSSIPLNDTRAPRDFFVSKVISPIRQRWHALYFDPELLSLDTIHINMFQMLMFTAHRFTILVEMLPFVNYGMRFFHESIHRILHKMVKTVHRSLEPGECTKKTSRSYMARKHQVWEIGLYAFQLTILAKLDKKVNAKHHQRQPADWLKLVDIVRTELEEFGRLAKTSQGTGCHSVFKIDWLLHDRRNVTVLKHFLQLGANSSSGKSSS</sequence>
<evidence type="ECO:0000259" key="14">
    <source>
        <dbReference type="PROSITE" id="PS50878"/>
    </source>
</evidence>
<evidence type="ECO:0000256" key="9">
    <source>
        <dbReference type="ARBA" id="ARBA00022895"/>
    </source>
</evidence>
<dbReference type="Pfam" id="PF21399">
    <property type="entry name" value="TERT_C"/>
    <property type="match status" value="1"/>
</dbReference>
<evidence type="ECO:0000256" key="1">
    <source>
        <dbReference type="ARBA" id="ARBA00008001"/>
    </source>
</evidence>
<keyword evidence="5 13" id="KW-0808">Transferase</keyword>
<evidence type="ECO:0000256" key="8">
    <source>
        <dbReference type="ARBA" id="ARBA00022842"/>
    </source>
</evidence>
<keyword evidence="7 13" id="KW-0479">Metal-binding</keyword>
<dbReference type="SMART" id="SM00975">
    <property type="entry name" value="Telomerase_RBD"/>
    <property type="match status" value="1"/>
</dbReference>
<dbReference type="Gene3D" id="1.10.357.90">
    <property type="match status" value="1"/>
</dbReference>
<evidence type="ECO:0000256" key="12">
    <source>
        <dbReference type="ARBA" id="ARBA00048173"/>
    </source>
</evidence>
<dbReference type="SUPFAM" id="SSF56672">
    <property type="entry name" value="DNA/RNA polymerases"/>
    <property type="match status" value="1"/>
</dbReference>
<dbReference type="CDD" id="cd01648">
    <property type="entry name" value="TERT"/>
    <property type="match status" value="1"/>
</dbReference>
<dbReference type="Gene3D" id="1.10.132.70">
    <property type="match status" value="1"/>
</dbReference>
<dbReference type="AlphaFoldDB" id="A0AAV1VH74"/>
<evidence type="ECO:0000256" key="6">
    <source>
        <dbReference type="ARBA" id="ARBA00022695"/>
    </source>
</evidence>
<evidence type="ECO:0000256" key="2">
    <source>
        <dbReference type="ARBA" id="ARBA00012493"/>
    </source>
</evidence>
<reference evidence="15" key="1">
    <citation type="submission" date="2024-01" db="EMBL/GenBank/DDBJ databases">
        <authorList>
            <person name="Webb A."/>
        </authorList>
    </citation>
    <scope>NUCLEOTIDE SEQUENCE</scope>
    <source>
        <strain evidence="15">Pm1</strain>
    </source>
</reference>
<dbReference type="GO" id="GO:0007004">
    <property type="term" value="P:telomere maintenance via telomerase"/>
    <property type="evidence" value="ECO:0007669"/>
    <property type="project" value="TreeGrafter"/>
</dbReference>
<keyword evidence="4 13" id="KW-0158">Chromosome</keyword>
<dbReference type="PANTHER" id="PTHR12066">
    <property type="entry name" value="TELOMERASE REVERSE TRANSCRIPTASE"/>
    <property type="match status" value="1"/>
</dbReference>
<keyword evidence="6 13" id="KW-0548">Nucleotidyltransferase</keyword>
<comment type="catalytic activity">
    <reaction evidence="12 13">
        <text>DNA(n) + a 2'-deoxyribonucleoside 5'-triphosphate = DNA(n+1) + diphosphate</text>
        <dbReference type="Rhea" id="RHEA:22508"/>
        <dbReference type="Rhea" id="RHEA-COMP:17339"/>
        <dbReference type="Rhea" id="RHEA-COMP:17340"/>
        <dbReference type="ChEBI" id="CHEBI:33019"/>
        <dbReference type="ChEBI" id="CHEBI:61560"/>
        <dbReference type="ChEBI" id="CHEBI:173112"/>
        <dbReference type="EC" id="2.7.7.49"/>
    </reaction>
</comment>
<evidence type="ECO:0000313" key="15">
    <source>
        <dbReference type="EMBL" id="CAK7946025.1"/>
    </source>
</evidence>
<comment type="caution">
    <text evidence="15">The sequence shown here is derived from an EMBL/GenBank/DDBJ whole genome shotgun (WGS) entry which is preliminary data.</text>
</comment>
<dbReference type="Pfam" id="PF12009">
    <property type="entry name" value="Telomerase_RBD"/>
    <property type="match status" value="1"/>
</dbReference>
<dbReference type="GO" id="GO:0070034">
    <property type="term" value="F:telomerase RNA binding"/>
    <property type="evidence" value="ECO:0007669"/>
    <property type="project" value="TreeGrafter"/>
</dbReference>
<dbReference type="Pfam" id="PF00078">
    <property type="entry name" value="RVT_1"/>
    <property type="match status" value="1"/>
</dbReference>
<evidence type="ECO:0000313" key="16">
    <source>
        <dbReference type="Proteomes" id="UP001162060"/>
    </source>
</evidence>
<dbReference type="GO" id="GO:0046872">
    <property type="term" value="F:metal ion binding"/>
    <property type="evidence" value="ECO:0007669"/>
    <property type="project" value="UniProtKB-KW"/>
</dbReference>
<dbReference type="PANTHER" id="PTHR12066:SF0">
    <property type="entry name" value="TELOMERASE REVERSE TRANSCRIPTASE"/>
    <property type="match status" value="1"/>
</dbReference>
<dbReference type="InterPro" id="IPR000477">
    <property type="entry name" value="RT_dom"/>
</dbReference>
<feature type="domain" description="Reverse transcriptase" evidence="14">
    <location>
        <begin position="563"/>
        <end position="918"/>
    </location>
</feature>
<organism evidence="15 16">
    <name type="scientific">Peronospora matthiolae</name>
    <dbReference type="NCBI Taxonomy" id="2874970"/>
    <lineage>
        <taxon>Eukaryota</taxon>
        <taxon>Sar</taxon>
        <taxon>Stramenopiles</taxon>
        <taxon>Oomycota</taxon>
        <taxon>Peronosporomycetes</taxon>
        <taxon>Peronosporales</taxon>
        <taxon>Peronosporaceae</taxon>
        <taxon>Peronospora</taxon>
    </lineage>
</organism>
<dbReference type="InterPro" id="IPR043502">
    <property type="entry name" value="DNA/RNA_pol_sf"/>
</dbReference>
<dbReference type="EC" id="2.7.7.49" evidence="2 13"/>
<accession>A0AAV1VH74</accession>